<dbReference type="AlphaFoldDB" id="A0A0A9G2L5"/>
<name>A0A0A9G2L5_ARUDO</name>
<proteinExistence type="predicted"/>
<evidence type="ECO:0000313" key="2">
    <source>
        <dbReference type="EMBL" id="JAE18742.1"/>
    </source>
</evidence>
<protein>
    <submittedName>
        <fullName evidence="2">Uncharacterized protein</fullName>
    </submittedName>
</protein>
<accession>A0A0A9G2L5</accession>
<reference evidence="2" key="2">
    <citation type="journal article" date="2015" name="Data Brief">
        <title>Shoot transcriptome of the giant reed, Arundo donax.</title>
        <authorList>
            <person name="Barrero R.A."/>
            <person name="Guerrero F.D."/>
            <person name="Moolhuijzen P."/>
            <person name="Goolsby J.A."/>
            <person name="Tidwell J."/>
            <person name="Bellgard S.E."/>
            <person name="Bellgard M.I."/>
        </authorList>
    </citation>
    <scope>NUCLEOTIDE SEQUENCE</scope>
    <source>
        <tissue evidence="2">Shoot tissue taken approximately 20 cm above the soil surface</tissue>
    </source>
</reference>
<reference evidence="2" key="1">
    <citation type="submission" date="2014-09" db="EMBL/GenBank/DDBJ databases">
        <authorList>
            <person name="Magalhaes I.L.F."/>
            <person name="Oliveira U."/>
            <person name="Santos F.R."/>
            <person name="Vidigal T.H.D.A."/>
            <person name="Brescovit A.D."/>
            <person name="Santos A.J."/>
        </authorList>
    </citation>
    <scope>NUCLEOTIDE SEQUENCE</scope>
    <source>
        <tissue evidence="2">Shoot tissue taken approximately 20 cm above the soil surface</tissue>
    </source>
</reference>
<feature type="region of interest" description="Disordered" evidence="1">
    <location>
        <begin position="18"/>
        <end position="43"/>
    </location>
</feature>
<evidence type="ECO:0000256" key="1">
    <source>
        <dbReference type="SAM" id="MobiDB-lite"/>
    </source>
</evidence>
<sequence length="43" mass="5037">MDLHSTPVRYQWMAWKRRRATPRGEETSAEGGRRPSLLRPVAE</sequence>
<organism evidence="2">
    <name type="scientific">Arundo donax</name>
    <name type="common">Giant reed</name>
    <name type="synonym">Donax arundinaceus</name>
    <dbReference type="NCBI Taxonomy" id="35708"/>
    <lineage>
        <taxon>Eukaryota</taxon>
        <taxon>Viridiplantae</taxon>
        <taxon>Streptophyta</taxon>
        <taxon>Embryophyta</taxon>
        <taxon>Tracheophyta</taxon>
        <taxon>Spermatophyta</taxon>
        <taxon>Magnoliopsida</taxon>
        <taxon>Liliopsida</taxon>
        <taxon>Poales</taxon>
        <taxon>Poaceae</taxon>
        <taxon>PACMAD clade</taxon>
        <taxon>Arundinoideae</taxon>
        <taxon>Arundineae</taxon>
        <taxon>Arundo</taxon>
    </lineage>
</organism>
<dbReference type="EMBL" id="GBRH01179154">
    <property type="protein sequence ID" value="JAE18742.1"/>
    <property type="molecule type" value="Transcribed_RNA"/>
</dbReference>